<evidence type="ECO:0000256" key="11">
    <source>
        <dbReference type="ARBA" id="ARBA00023242"/>
    </source>
</evidence>
<evidence type="ECO:0000256" key="13">
    <source>
        <dbReference type="RuleBase" id="RU365061"/>
    </source>
</evidence>
<dbReference type="STRING" id="2070753.A0A3A3ADC5"/>
<comment type="similarity">
    <text evidence="1 13">Belongs to the reverse transcriptase family. Telomerase subfamily.</text>
</comment>
<dbReference type="PROSITE" id="PS50878">
    <property type="entry name" value="RT_POL"/>
    <property type="match status" value="1"/>
</dbReference>
<evidence type="ECO:0000256" key="2">
    <source>
        <dbReference type="ARBA" id="ARBA00012493"/>
    </source>
</evidence>
<dbReference type="Gene3D" id="3.30.70.2630">
    <property type="match status" value="1"/>
</dbReference>
<dbReference type="Proteomes" id="UP000266188">
    <property type="component" value="Unassembled WGS sequence"/>
</dbReference>
<evidence type="ECO:0000256" key="1">
    <source>
        <dbReference type="ARBA" id="ARBA00008001"/>
    </source>
</evidence>
<keyword evidence="5 13" id="KW-0808">Transferase</keyword>
<evidence type="ECO:0000256" key="7">
    <source>
        <dbReference type="ARBA" id="ARBA00022723"/>
    </source>
</evidence>
<keyword evidence="4 13" id="KW-0158">Chromosome</keyword>
<dbReference type="GO" id="GO:0042162">
    <property type="term" value="F:telomeric DNA binding"/>
    <property type="evidence" value="ECO:0007669"/>
    <property type="project" value="TreeGrafter"/>
</dbReference>
<dbReference type="PRINTS" id="PR01365">
    <property type="entry name" value="TELOMERASERT"/>
</dbReference>
<dbReference type="SMART" id="SM00975">
    <property type="entry name" value="Telomerase_RBD"/>
    <property type="match status" value="1"/>
</dbReference>
<dbReference type="GO" id="GO:0000333">
    <property type="term" value="C:telomerase catalytic core complex"/>
    <property type="evidence" value="ECO:0007669"/>
    <property type="project" value="TreeGrafter"/>
</dbReference>
<dbReference type="Pfam" id="PF12009">
    <property type="entry name" value="Telomerase_RBD"/>
    <property type="match status" value="1"/>
</dbReference>
<evidence type="ECO:0000256" key="4">
    <source>
        <dbReference type="ARBA" id="ARBA00022454"/>
    </source>
</evidence>
<feature type="region of interest" description="Disordered" evidence="14">
    <location>
        <begin position="1"/>
        <end position="44"/>
    </location>
</feature>
<feature type="domain" description="Reverse transcriptase" evidence="15">
    <location>
        <begin position="686"/>
        <end position="1033"/>
    </location>
</feature>
<keyword evidence="6 13" id="KW-0548">Nucleotidyltransferase</keyword>
<comment type="caution">
    <text evidence="16">The sequence shown here is derived from an EMBL/GenBank/DDBJ whole genome shotgun (WGS) entry which is preliminary data.</text>
</comment>
<evidence type="ECO:0000256" key="5">
    <source>
        <dbReference type="ARBA" id="ARBA00022679"/>
    </source>
</evidence>
<evidence type="ECO:0000313" key="16">
    <source>
        <dbReference type="EMBL" id="RJE27311.1"/>
    </source>
</evidence>
<keyword evidence="10 13" id="KW-0695">RNA-directed DNA polymerase</keyword>
<dbReference type="Gene3D" id="1.10.132.70">
    <property type="match status" value="1"/>
</dbReference>
<dbReference type="GO" id="GO:0007004">
    <property type="term" value="P:telomere maintenance via telomerase"/>
    <property type="evidence" value="ECO:0007669"/>
    <property type="project" value="TreeGrafter"/>
</dbReference>
<comment type="subcellular location">
    <subcellularLocation>
        <location evidence="13">Nucleus</location>
    </subcellularLocation>
    <subcellularLocation>
        <location evidence="13">Chromosome</location>
        <location evidence="13">Telomere</location>
    </subcellularLocation>
</comment>
<evidence type="ECO:0000259" key="15">
    <source>
        <dbReference type="PROSITE" id="PS50878"/>
    </source>
</evidence>
<dbReference type="EMBL" id="MVGC01000005">
    <property type="protein sequence ID" value="RJE27311.1"/>
    <property type="molecule type" value="Genomic_DNA"/>
</dbReference>
<evidence type="ECO:0000256" key="9">
    <source>
        <dbReference type="ARBA" id="ARBA00022895"/>
    </source>
</evidence>
<sequence>MGQKRKRPIKHSEPASTSRNCLSSPAISFTPKQTPSHEDKSQNPHPVISLYYHQTLTLRQYLLQQLPLSSKSRRRRIASLKAPGDKHVRGHAQHVPTAQSLVELLDTTLIGVPKESSARNKSHQCDFTAFTQSQGRSELPKLTILQIVDFVISVLFSRKGLSYHKPQHLLARGFQRATGPSSPENGALPCSIPGIVAQYPNKNVESLKQSPWADVLGLLGSHGEEIMMRLLLDCGIFTCIDCRKRKYYQISGIPLSMLGQLDQDMSRQGVGKPNEVAKPIPASQKHAGPKGRKNGCKGENLHKPNSIMFVRRRMLYARPELNGRGEVRFGLRHIHVLNRFPSPDSLAQTVHVMMYIFPRQFGLHNVFTSVTDNRETVQPFKDYTMREDEIAQSGRRPPPAGTEAESKMSTKIPKRLRGRAVDLIQKLQNRNKRCSYVELLRHYCPCESIGPWKFGPVTSQSVPGIPANDPESSTSEPLITQLHMPNHLSPNNASRPPRPSSDSLVERDVVPAIPAVPKPKLSLTDYATPDSSVSAFCRAVLQKLIPPQLYGVGQDGAFNKRIVLRHVDRFIRLRRFESLSLHEVCKGLKITCIPWLEPPKLQNQASSQRCKLSLSDMQKRTELLYEFIYYIFDSILIPLIRTNFYVTESQVHRNRLFYFRHDVWRRLTEQPLTHLTSTMLQEVKQAKAQRMLSSRCLGYSSMRFLPKATGIRPIFNLRKRALVKTTWAGKKRFYLGPSINSTISPIYNMLNYEKSRNPHRLGSALQSLREIHPRLKHFKERWQQRQGELKVESQQPLYFVKLDIQSCFDTIPQHKLIRLVERLVSEEAYHITKHVEIKQSDESSCFWPAQGSRQPKAVRKFVSGAAPAMKPFHVPDALASGTMRQRKDTVLVDTLAQSEYHTEDLLDLLDEHVRNNLVRIGKKYFRQRNGIPQGSMLSSILCNFFYAELEREILGFLRTDQALLLRLIDDFLLITSNIDLATRFLRVMMKGHPAYGISVNPAKSLVNFTASVDGIQIPRLVGTSLFPYCGSLIDTRTLEVHKDQERVLEGGDSAAATISNSLTVELSRAPGRTFHRKVLASLVLQMHPMYLDTRHNSTTVVLLNLYASLVTSAMKMYQYMKSLHGRRHPSPAVVIKTIRDVMQSAYNLCQAQRSEAMVPENARASECSPFACSIRESQVQYLAASAFRYVLGRKQTRYIMVLHWLDQVLKVARPKTDRATVRMRQVVRKGNAIFHGWRF</sequence>
<dbReference type="Pfam" id="PF00078">
    <property type="entry name" value="RVT_1"/>
    <property type="match status" value="1"/>
</dbReference>
<accession>A0A3A3ADC5</accession>
<dbReference type="InterPro" id="IPR021891">
    <property type="entry name" value="Telomerase_RBD"/>
</dbReference>
<dbReference type="PANTHER" id="PTHR12066">
    <property type="entry name" value="TELOMERASE REVERSE TRANSCRIPTASE"/>
    <property type="match status" value="1"/>
</dbReference>
<keyword evidence="7 13" id="KW-0479">Metal-binding</keyword>
<dbReference type="OrthoDB" id="289721at2759"/>
<dbReference type="InterPro" id="IPR000477">
    <property type="entry name" value="RT_dom"/>
</dbReference>
<dbReference type="CDD" id="cd01648">
    <property type="entry name" value="TERT"/>
    <property type="match status" value="1"/>
</dbReference>
<dbReference type="InterPro" id="IPR049139">
    <property type="entry name" value="TERT_C"/>
</dbReference>
<reference evidence="17" key="1">
    <citation type="submission" date="2017-02" db="EMBL/GenBank/DDBJ databases">
        <authorList>
            <person name="Tafer H."/>
            <person name="Lopandic K."/>
        </authorList>
    </citation>
    <scope>NUCLEOTIDE SEQUENCE [LARGE SCALE GENOMIC DNA]</scope>
    <source>
        <strain evidence="17">CBS 366.77</strain>
    </source>
</reference>
<dbReference type="GO" id="GO:0046872">
    <property type="term" value="F:metal ion binding"/>
    <property type="evidence" value="ECO:0007669"/>
    <property type="project" value="UniProtKB-KW"/>
</dbReference>
<comment type="catalytic activity">
    <reaction evidence="12 13">
        <text>DNA(n) + a 2'-deoxyribonucleoside 5'-triphosphate = DNA(n+1) + diphosphate</text>
        <dbReference type="Rhea" id="RHEA:22508"/>
        <dbReference type="Rhea" id="RHEA-COMP:17339"/>
        <dbReference type="Rhea" id="RHEA-COMP:17340"/>
        <dbReference type="ChEBI" id="CHEBI:33019"/>
        <dbReference type="ChEBI" id="CHEBI:61560"/>
        <dbReference type="ChEBI" id="CHEBI:173112"/>
        <dbReference type="EC" id="2.7.7.49"/>
    </reaction>
</comment>
<keyword evidence="8 13" id="KW-0460">Magnesium</keyword>
<protein>
    <recommendedName>
        <fullName evidence="3 13">Telomerase reverse transcriptase</fullName>
        <ecNumber evidence="2 13">2.7.7.49</ecNumber>
    </recommendedName>
    <alternativeName>
        <fullName evidence="13">Telomerase catalytic subunit</fullName>
    </alternativeName>
</protein>
<feature type="compositionally biased region" description="Polar residues" evidence="14">
    <location>
        <begin position="14"/>
        <end position="34"/>
    </location>
</feature>
<evidence type="ECO:0000256" key="6">
    <source>
        <dbReference type="ARBA" id="ARBA00022695"/>
    </source>
</evidence>
<keyword evidence="11 13" id="KW-0539">Nucleus</keyword>
<evidence type="ECO:0000256" key="14">
    <source>
        <dbReference type="SAM" id="MobiDB-lite"/>
    </source>
</evidence>
<dbReference type="GO" id="GO:0000781">
    <property type="term" value="C:chromosome, telomeric region"/>
    <property type="evidence" value="ECO:0007669"/>
    <property type="project" value="UniProtKB-SubCell"/>
</dbReference>
<evidence type="ECO:0000256" key="10">
    <source>
        <dbReference type="ARBA" id="ARBA00022918"/>
    </source>
</evidence>
<evidence type="ECO:0000256" key="12">
    <source>
        <dbReference type="ARBA" id="ARBA00048173"/>
    </source>
</evidence>
<dbReference type="PANTHER" id="PTHR12066:SF0">
    <property type="entry name" value="TELOMERASE REVERSE TRANSCRIPTASE"/>
    <property type="match status" value="1"/>
</dbReference>
<dbReference type="Gene3D" id="1.10.357.90">
    <property type="match status" value="1"/>
</dbReference>
<dbReference type="SUPFAM" id="SSF56672">
    <property type="entry name" value="DNA/RNA polymerases"/>
    <property type="match status" value="1"/>
</dbReference>
<name>A0A3A3ADC5_9EURO</name>
<proteinExistence type="inferred from homology"/>
<dbReference type="AlphaFoldDB" id="A0A3A3ADC5"/>
<gene>
    <name evidence="16" type="ORF">PHISCL_00321</name>
</gene>
<keyword evidence="9 13" id="KW-0779">Telomere</keyword>
<organism evidence="16 17">
    <name type="scientific">Aspergillus sclerotialis</name>
    <dbReference type="NCBI Taxonomy" id="2070753"/>
    <lineage>
        <taxon>Eukaryota</taxon>
        <taxon>Fungi</taxon>
        <taxon>Dikarya</taxon>
        <taxon>Ascomycota</taxon>
        <taxon>Pezizomycotina</taxon>
        <taxon>Eurotiomycetes</taxon>
        <taxon>Eurotiomycetidae</taxon>
        <taxon>Eurotiales</taxon>
        <taxon>Aspergillaceae</taxon>
        <taxon>Aspergillus</taxon>
        <taxon>Aspergillus subgen. Polypaecilum</taxon>
    </lineage>
</organism>
<feature type="region of interest" description="Disordered" evidence="14">
    <location>
        <begin position="483"/>
        <end position="504"/>
    </location>
</feature>
<evidence type="ECO:0000313" key="17">
    <source>
        <dbReference type="Proteomes" id="UP000266188"/>
    </source>
</evidence>
<dbReference type="GO" id="GO:0003720">
    <property type="term" value="F:telomerase activity"/>
    <property type="evidence" value="ECO:0007669"/>
    <property type="project" value="InterPro"/>
</dbReference>
<comment type="function">
    <text evidence="13">Telomerase is a ribonucleoprotein enzyme essential for the replication of chromosome termini in most eukaryotes. It elongates telomeres. It is a reverse transcriptase that adds simple sequence repeats to chromosome ends by copying a template sequence within the RNA component of the enzyme.</text>
</comment>
<evidence type="ECO:0000256" key="3">
    <source>
        <dbReference type="ARBA" id="ARBA00016182"/>
    </source>
</evidence>
<dbReference type="Pfam" id="PF21399">
    <property type="entry name" value="TERT_C"/>
    <property type="match status" value="1"/>
</dbReference>
<dbReference type="EC" id="2.7.7.49" evidence="2 13"/>
<dbReference type="InterPro" id="IPR003545">
    <property type="entry name" value="Telomerase_RT"/>
</dbReference>
<feature type="region of interest" description="Disordered" evidence="14">
    <location>
        <begin position="389"/>
        <end position="409"/>
    </location>
</feature>
<dbReference type="InterPro" id="IPR043502">
    <property type="entry name" value="DNA/RNA_pol_sf"/>
</dbReference>
<evidence type="ECO:0000256" key="8">
    <source>
        <dbReference type="ARBA" id="ARBA00022842"/>
    </source>
</evidence>
<feature type="region of interest" description="Disordered" evidence="14">
    <location>
        <begin position="268"/>
        <end position="299"/>
    </location>
</feature>
<dbReference type="GO" id="GO:0070034">
    <property type="term" value="F:telomerase RNA binding"/>
    <property type="evidence" value="ECO:0007669"/>
    <property type="project" value="TreeGrafter"/>
</dbReference>
<keyword evidence="17" id="KW-1185">Reference proteome</keyword>